<reference evidence="3" key="1">
    <citation type="submission" date="2017-10" db="EMBL/GenBank/DDBJ databases">
        <title>Rapid genome shrinkage in a self-fertile nematode reveals novel sperm competition proteins.</title>
        <authorList>
            <person name="Yin D."/>
            <person name="Schwarz E.M."/>
            <person name="Thomas C.G."/>
            <person name="Felde R.L."/>
            <person name="Korf I.F."/>
            <person name="Cutter A.D."/>
            <person name="Schartner C.M."/>
            <person name="Ralston E.J."/>
            <person name="Meyer B.J."/>
            <person name="Haag E.S."/>
        </authorList>
    </citation>
    <scope>NUCLEOTIDE SEQUENCE [LARGE SCALE GENOMIC DNA]</scope>
    <source>
        <strain evidence="3">JU1422</strain>
    </source>
</reference>
<dbReference type="Proteomes" id="UP000230233">
    <property type="component" value="Chromosome I"/>
</dbReference>
<name>A0A2G5VMN4_9PELO</name>
<evidence type="ECO:0000313" key="2">
    <source>
        <dbReference type="EMBL" id="PIC52910.1"/>
    </source>
</evidence>
<comment type="caution">
    <text evidence="2">The sequence shown here is derived from an EMBL/GenBank/DDBJ whole genome shotgun (WGS) entry which is preliminary data.</text>
</comment>
<dbReference type="EMBL" id="PDUG01000001">
    <property type="protein sequence ID" value="PIC52910.1"/>
    <property type="molecule type" value="Genomic_DNA"/>
</dbReference>
<proteinExistence type="predicted"/>
<feature type="region of interest" description="Disordered" evidence="1">
    <location>
        <begin position="1"/>
        <end position="33"/>
    </location>
</feature>
<protein>
    <submittedName>
        <fullName evidence="2">Uncharacterized protein</fullName>
    </submittedName>
</protein>
<dbReference type="AlphaFoldDB" id="A0A2G5VMN4"/>
<evidence type="ECO:0000313" key="3">
    <source>
        <dbReference type="Proteomes" id="UP000230233"/>
    </source>
</evidence>
<evidence type="ECO:0000256" key="1">
    <source>
        <dbReference type="SAM" id="MobiDB-lite"/>
    </source>
</evidence>
<organism evidence="2 3">
    <name type="scientific">Caenorhabditis nigoni</name>
    <dbReference type="NCBI Taxonomy" id="1611254"/>
    <lineage>
        <taxon>Eukaryota</taxon>
        <taxon>Metazoa</taxon>
        <taxon>Ecdysozoa</taxon>
        <taxon>Nematoda</taxon>
        <taxon>Chromadorea</taxon>
        <taxon>Rhabditida</taxon>
        <taxon>Rhabditina</taxon>
        <taxon>Rhabditomorpha</taxon>
        <taxon>Rhabditoidea</taxon>
        <taxon>Rhabditidae</taxon>
        <taxon>Peloderinae</taxon>
        <taxon>Caenorhabditis</taxon>
    </lineage>
</organism>
<keyword evidence="3" id="KW-1185">Reference proteome</keyword>
<accession>A0A2G5VMN4</accession>
<sequence length="91" mass="10273">MRCNQKTGLQEKRRARSVAGSESLESGLSSPGNISHGFPLTECAGLQFLLIFLKIIQLLTIILDDLHGINQQCSKEQENNKNYLNRSKLWE</sequence>
<feature type="compositionally biased region" description="Low complexity" evidence="1">
    <location>
        <begin position="20"/>
        <end position="30"/>
    </location>
</feature>
<gene>
    <name evidence="2" type="primary">Cnig_chr_I.g2827</name>
    <name evidence="2" type="ORF">B9Z55_002827</name>
</gene>